<accession>A0ABV8X950</accession>
<dbReference type="InterPro" id="IPR011528">
    <property type="entry name" value="NERD"/>
</dbReference>
<protein>
    <submittedName>
        <fullName evidence="2">Nuclease-related domain-containing protein</fullName>
    </submittedName>
</protein>
<proteinExistence type="predicted"/>
<dbReference type="Proteomes" id="UP001595817">
    <property type="component" value="Unassembled WGS sequence"/>
</dbReference>
<evidence type="ECO:0000313" key="3">
    <source>
        <dbReference type="Proteomes" id="UP001595817"/>
    </source>
</evidence>
<dbReference type="Pfam" id="PF08378">
    <property type="entry name" value="NERD"/>
    <property type="match status" value="1"/>
</dbReference>
<reference evidence="3" key="1">
    <citation type="journal article" date="2019" name="Int. J. Syst. Evol. Microbiol.">
        <title>The Global Catalogue of Microorganisms (GCM) 10K type strain sequencing project: providing services to taxonomists for standard genome sequencing and annotation.</title>
        <authorList>
            <consortium name="The Broad Institute Genomics Platform"/>
            <consortium name="The Broad Institute Genome Sequencing Center for Infectious Disease"/>
            <person name="Wu L."/>
            <person name="Ma J."/>
        </authorList>
    </citation>
    <scope>NUCLEOTIDE SEQUENCE [LARGE SCALE GENOMIC DNA]</scope>
    <source>
        <strain evidence="3">CCUG 59778</strain>
    </source>
</reference>
<evidence type="ECO:0000259" key="1">
    <source>
        <dbReference type="PROSITE" id="PS50965"/>
    </source>
</evidence>
<comment type="caution">
    <text evidence="2">The sequence shown here is derived from an EMBL/GenBank/DDBJ whole genome shotgun (WGS) entry which is preliminary data.</text>
</comment>
<organism evidence="2 3">
    <name type="scientific">Chungangia koreensis</name>
    <dbReference type="NCBI Taxonomy" id="752657"/>
    <lineage>
        <taxon>Bacteria</taxon>
        <taxon>Bacillati</taxon>
        <taxon>Bacillota</taxon>
        <taxon>Bacilli</taxon>
        <taxon>Lactobacillales</taxon>
        <taxon>Chungangia</taxon>
    </lineage>
</organism>
<dbReference type="EMBL" id="JBHSEC010000020">
    <property type="protein sequence ID" value="MFC4411505.1"/>
    <property type="molecule type" value="Genomic_DNA"/>
</dbReference>
<feature type="domain" description="NERD" evidence="1">
    <location>
        <begin position="41"/>
        <end position="158"/>
    </location>
</feature>
<sequence length="322" mass="37331">MALKEKSISLNLMGLLALEKRLVLEDENHAFIRRKRLSAQAGIGGEEILQRAFKLNKFNHEYEIIHDLHLDANSKFQIDTVYFTPSYVMVLEMKNIAGKVRFEMNPRQMKRTLLSGQVDAFDCPGIQVEKNIMLLKEWLFDRGFDLPVYGAVLFARSSTIFENEPPFKVMFPSELPVYLRKIHQPGKEMDRGTFQLLARELIESHIVFNPFPICRNYKIELEQILTGVECKQCLELGMKKVKKGWICSQCGFIDRHAHRDTLVEWFMLFGGELTNRECRRFLGIDNAQLATRLLEGANLIPYGNNKGRKYGMDLLTFFGENR</sequence>
<name>A0ABV8X950_9LACT</name>
<evidence type="ECO:0000313" key="2">
    <source>
        <dbReference type="EMBL" id="MFC4411505.1"/>
    </source>
</evidence>
<dbReference type="RefSeq" id="WP_378156529.1">
    <property type="nucleotide sequence ID" value="NZ_JBHSEC010000020.1"/>
</dbReference>
<gene>
    <name evidence="2" type="ORF">ACFOZY_13850</name>
</gene>
<keyword evidence="3" id="KW-1185">Reference proteome</keyword>
<dbReference type="PROSITE" id="PS50965">
    <property type="entry name" value="NERD"/>
    <property type="match status" value="1"/>
</dbReference>